<sequence>AVLQAVTTVVLHAQQNIDSAETNIQYSKANQQNSMWTDTQDYRAHPSRLPQI</sequence>
<protein>
    <submittedName>
        <fullName evidence="2">Uncharacterized protein</fullName>
    </submittedName>
</protein>
<evidence type="ECO:0000313" key="2">
    <source>
        <dbReference type="EMBL" id="CEK80945.1"/>
    </source>
</evidence>
<feature type="region of interest" description="Disordered" evidence="1">
    <location>
        <begin position="30"/>
        <end position="52"/>
    </location>
</feature>
<feature type="compositionally biased region" description="Polar residues" evidence="1">
    <location>
        <begin position="30"/>
        <end position="39"/>
    </location>
</feature>
<dbReference type="AlphaFoldDB" id="A0A0B7AM20"/>
<evidence type="ECO:0000256" key="1">
    <source>
        <dbReference type="SAM" id="MobiDB-lite"/>
    </source>
</evidence>
<feature type="non-terminal residue" evidence="2">
    <location>
        <position position="1"/>
    </location>
</feature>
<gene>
    <name evidence="2" type="primary">ORF123535</name>
</gene>
<reference evidence="2" key="1">
    <citation type="submission" date="2014-12" db="EMBL/GenBank/DDBJ databases">
        <title>Insight into the proteome of Arion vulgaris.</title>
        <authorList>
            <person name="Aradska J."/>
            <person name="Bulat T."/>
            <person name="Smidak R."/>
            <person name="Sarate P."/>
            <person name="Gangsoo J."/>
            <person name="Sialana F."/>
            <person name="Bilban M."/>
            <person name="Lubec G."/>
        </authorList>
    </citation>
    <scope>NUCLEOTIDE SEQUENCE</scope>
    <source>
        <tissue evidence="2">Skin</tissue>
    </source>
</reference>
<name>A0A0B7AM20_9EUPU</name>
<dbReference type="EMBL" id="HACG01034080">
    <property type="protein sequence ID" value="CEK80945.1"/>
    <property type="molecule type" value="Transcribed_RNA"/>
</dbReference>
<organism evidence="2">
    <name type="scientific">Arion vulgaris</name>
    <dbReference type="NCBI Taxonomy" id="1028688"/>
    <lineage>
        <taxon>Eukaryota</taxon>
        <taxon>Metazoa</taxon>
        <taxon>Spiralia</taxon>
        <taxon>Lophotrochozoa</taxon>
        <taxon>Mollusca</taxon>
        <taxon>Gastropoda</taxon>
        <taxon>Heterobranchia</taxon>
        <taxon>Euthyneura</taxon>
        <taxon>Panpulmonata</taxon>
        <taxon>Eupulmonata</taxon>
        <taxon>Stylommatophora</taxon>
        <taxon>Helicina</taxon>
        <taxon>Arionoidea</taxon>
        <taxon>Arionidae</taxon>
        <taxon>Arion</taxon>
    </lineage>
</organism>
<accession>A0A0B7AM20</accession>
<proteinExistence type="predicted"/>